<dbReference type="EMBL" id="NESQ01000076">
    <property type="protein sequence ID" value="PUU79999.1"/>
    <property type="molecule type" value="Genomic_DNA"/>
</dbReference>
<dbReference type="Pfam" id="PF22939">
    <property type="entry name" value="WHD_GPIID"/>
    <property type="match status" value="1"/>
</dbReference>
<dbReference type="STRING" id="42251.A0A2T6ZX01"/>
<proteinExistence type="predicted"/>
<sequence length="406" mass="45440">MSPLVIVLEIIHDASNIRLFLTGRPHIREELDKYITAGAYIIHVVADQGDIVRYVSRMMEDDDGRDPGLMPDDLKLNILRTMMEKASEMFLLVALNIDAILGETSVGKRKLMLEKVATTGVNLENVYAQTLQRIQEQKGDRSRLGMEALMWISHAERPLTIGELCYALAVEVGTTDLNPENICPKDVVLRSYLGLVEVDSGASTVRLIHYTLQEYLRLPDVIPAAHQTLAQACLTYLNYNHIKGLPADKVPNLRDMPFLEYSSLYWGIHAKAGISEYVRSLALELNESVARLLLARDDIDPEKPDNHGQTPLWSACSFGHEGIVRQLLARDDVKPDQPSNDGETPLWIACDKGYVGIVRLLHARDDVDPNMPDNRGQTPLLIASIRGHMEIVELLQPRMIAISIPD</sequence>
<dbReference type="PROSITE" id="PS50088">
    <property type="entry name" value="ANK_REPEAT"/>
    <property type="match status" value="1"/>
</dbReference>
<keyword evidence="1" id="KW-0040">ANK repeat</keyword>
<dbReference type="Proteomes" id="UP000244722">
    <property type="component" value="Unassembled WGS sequence"/>
</dbReference>
<comment type="caution">
    <text evidence="3">The sequence shown here is derived from an EMBL/GenBank/DDBJ whole genome shotgun (WGS) entry which is preliminary data.</text>
</comment>
<name>A0A2T6ZX01_TUBBO</name>
<dbReference type="Pfam" id="PF12796">
    <property type="entry name" value="Ank_2"/>
    <property type="match status" value="1"/>
</dbReference>
<dbReference type="InterPro" id="IPR002110">
    <property type="entry name" value="Ankyrin_rpt"/>
</dbReference>
<evidence type="ECO:0000313" key="3">
    <source>
        <dbReference type="EMBL" id="PUU79999.1"/>
    </source>
</evidence>
<organism evidence="3 4">
    <name type="scientific">Tuber borchii</name>
    <name type="common">White truffle</name>
    <dbReference type="NCBI Taxonomy" id="42251"/>
    <lineage>
        <taxon>Eukaryota</taxon>
        <taxon>Fungi</taxon>
        <taxon>Dikarya</taxon>
        <taxon>Ascomycota</taxon>
        <taxon>Pezizomycotina</taxon>
        <taxon>Pezizomycetes</taxon>
        <taxon>Pezizales</taxon>
        <taxon>Tuberaceae</taxon>
        <taxon>Tuber</taxon>
    </lineage>
</organism>
<dbReference type="SUPFAM" id="SSF48403">
    <property type="entry name" value="Ankyrin repeat"/>
    <property type="match status" value="1"/>
</dbReference>
<evidence type="ECO:0000313" key="4">
    <source>
        <dbReference type="Proteomes" id="UP000244722"/>
    </source>
</evidence>
<gene>
    <name evidence="3" type="ORF">B9Z19DRAFT_1124325</name>
</gene>
<reference evidence="3 4" key="1">
    <citation type="submission" date="2017-04" db="EMBL/GenBank/DDBJ databases">
        <title>Draft genome sequence of Tuber borchii Vittad., a whitish edible truffle.</title>
        <authorList>
            <consortium name="DOE Joint Genome Institute"/>
            <person name="Murat C."/>
            <person name="Kuo A."/>
            <person name="Barry K.W."/>
            <person name="Clum A."/>
            <person name="Dockter R.B."/>
            <person name="Fauchery L."/>
            <person name="Iotti M."/>
            <person name="Kohler A."/>
            <person name="Labutti K."/>
            <person name="Lindquist E.A."/>
            <person name="Lipzen A."/>
            <person name="Ohm R.A."/>
            <person name="Wang M."/>
            <person name="Grigoriev I.V."/>
            <person name="Zambonelli A."/>
            <person name="Martin F.M."/>
        </authorList>
    </citation>
    <scope>NUCLEOTIDE SEQUENCE [LARGE SCALE GENOMIC DNA]</scope>
    <source>
        <strain evidence="3 4">Tbo3840</strain>
    </source>
</reference>
<dbReference type="InterPro" id="IPR054471">
    <property type="entry name" value="GPIID_WHD"/>
</dbReference>
<feature type="domain" description="GPI inositol-deacylase winged helix" evidence="2">
    <location>
        <begin position="145"/>
        <end position="216"/>
    </location>
</feature>
<accession>A0A2T6ZX01</accession>
<dbReference type="InterPro" id="IPR036770">
    <property type="entry name" value="Ankyrin_rpt-contain_sf"/>
</dbReference>
<dbReference type="SMART" id="SM00248">
    <property type="entry name" value="ANK"/>
    <property type="match status" value="3"/>
</dbReference>
<dbReference type="Gene3D" id="1.25.40.20">
    <property type="entry name" value="Ankyrin repeat-containing domain"/>
    <property type="match status" value="1"/>
</dbReference>
<dbReference type="PROSITE" id="PS50297">
    <property type="entry name" value="ANK_REP_REGION"/>
    <property type="match status" value="1"/>
</dbReference>
<evidence type="ECO:0000259" key="2">
    <source>
        <dbReference type="Pfam" id="PF22939"/>
    </source>
</evidence>
<protein>
    <recommendedName>
        <fullName evidence="2">GPI inositol-deacylase winged helix domain-containing protein</fullName>
    </recommendedName>
</protein>
<evidence type="ECO:0000256" key="1">
    <source>
        <dbReference type="PROSITE-ProRule" id="PRU00023"/>
    </source>
</evidence>
<feature type="repeat" description="ANK" evidence="1">
    <location>
        <begin position="375"/>
        <end position="406"/>
    </location>
</feature>
<keyword evidence="4" id="KW-1185">Reference proteome</keyword>
<dbReference type="PANTHER" id="PTHR10039">
    <property type="entry name" value="AMELOGENIN"/>
    <property type="match status" value="1"/>
</dbReference>
<dbReference type="AlphaFoldDB" id="A0A2T6ZX01"/>
<dbReference type="OrthoDB" id="1577640at2759"/>